<sequence length="256" mass="28746">MWYNRYPYMSDQPGPGPFYASGASGGSAPGVSRESSLLKQFESLRVAKVSKDAQDEKDKIGPDNTMKYLETVGVNLEDASMFIVLEIVKAETIGEIKKDGFVSGWADAGVDGNIATQKKHVLNSVAKLSKDKDLFKKVAKHAFVAGKEPDQRALALDNAILYWTMLFAPPGRPWVGEQTGIDFFPLWTQYLREKWPRTVSRDMWNQTLLFAEKSSEDESLSFWNEEASWPNVIDDFVAWFKAQRSQEGAMEVDQSA</sequence>
<dbReference type="Pfam" id="PF03556">
    <property type="entry name" value="Cullin_binding"/>
    <property type="match status" value="1"/>
</dbReference>
<keyword evidence="4" id="KW-1185">Reference proteome</keyword>
<protein>
    <recommendedName>
        <fullName evidence="1">Defective in cullin neddylation protein</fullName>
    </recommendedName>
</protein>
<comment type="caution">
    <text evidence="3">The sequence shown here is derived from an EMBL/GenBank/DDBJ whole genome shotgun (WGS) entry which is preliminary data.</text>
</comment>
<evidence type="ECO:0000313" key="4">
    <source>
        <dbReference type="Proteomes" id="UP001444661"/>
    </source>
</evidence>
<evidence type="ECO:0000313" key="3">
    <source>
        <dbReference type="EMBL" id="KAK8035140.1"/>
    </source>
</evidence>
<dbReference type="PROSITE" id="PS51229">
    <property type="entry name" value="DCUN1"/>
    <property type="match status" value="1"/>
</dbReference>
<evidence type="ECO:0000259" key="2">
    <source>
        <dbReference type="PROSITE" id="PS51229"/>
    </source>
</evidence>
<name>A0ABR1SLC3_9PEZI</name>
<dbReference type="InterPro" id="IPR042460">
    <property type="entry name" value="DCN1-like_PONY"/>
</dbReference>
<dbReference type="Gene3D" id="1.10.238.200">
    <property type="entry name" value="Cullin, PONY binding domain"/>
    <property type="match status" value="1"/>
</dbReference>
<organism evidence="3 4">
    <name type="scientific">Apiospora rasikravindrae</name>
    <dbReference type="NCBI Taxonomy" id="990691"/>
    <lineage>
        <taxon>Eukaryota</taxon>
        <taxon>Fungi</taxon>
        <taxon>Dikarya</taxon>
        <taxon>Ascomycota</taxon>
        <taxon>Pezizomycotina</taxon>
        <taxon>Sordariomycetes</taxon>
        <taxon>Xylariomycetidae</taxon>
        <taxon>Amphisphaeriales</taxon>
        <taxon>Apiosporaceae</taxon>
        <taxon>Apiospora</taxon>
    </lineage>
</organism>
<gene>
    <name evidence="3" type="ORF">PG993_010135</name>
</gene>
<reference evidence="3 4" key="1">
    <citation type="submission" date="2023-01" db="EMBL/GenBank/DDBJ databases">
        <title>Analysis of 21 Apiospora genomes using comparative genomics revels a genus with tremendous synthesis potential of carbohydrate active enzymes and secondary metabolites.</title>
        <authorList>
            <person name="Sorensen T."/>
        </authorList>
    </citation>
    <scope>NUCLEOTIDE SEQUENCE [LARGE SCALE GENOMIC DNA]</scope>
    <source>
        <strain evidence="3 4">CBS 33761</strain>
    </source>
</reference>
<proteinExistence type="predicted"/>
<dbReference type="InterPro" id="IPR005176">
    <property type="entry name" value="PONY_dom"/>
</dbReference>
<dbReference type="EMBL" id="JAQQWK010000009">
    <property type="protein sequence ID" value="KAK8035140.1"/>
    <property type="molecule type" value="Genomic_DNA"/>
</dbReference>
<dbReference type="PANTHER" id="PTHR12281">
    <property type="entry name" value="RP42 RELATED"/>
    <property type="match status" value="1"/>
</dbReference>
<dbReference type="InterPro" id="IPR014764">
    <property type="entry name" value="DCN-prot"/>
</dbReference>
<evidence type="ECO:0000256" key="1">
    <source>
        <dbReference type="RuleBase" id="RU410713"/>
    </source>
</evidence>
<dbReference type="Proteomes" id="UP001444661">
    <property type="component" value="Unassembled WGS sequence"/>
</dbReference>
<feature type="domain" description="DCUN1" evidence="2">
    <location>
        <begin position="32"/>
        <end position="241"/>
    </location>
</feature>
<dbReference type="Gene3D" id="1.10.238.10">
    <property type="entry name" value="EF-hand"/>
    <property type="match status" value="1"/>
</dbReference>
<accession>A0ABR1SLC3</accession>
<dbReference type="PANTHER" id="PTHR12281:SF31">
    <property type="entry name" value="DCN1-LIKE PROTEIN 3"/>
    <property type="match status" value="1"/>
</dbReference>
<comment type="function">
    <text evidence="1">Neddylation of cullins play an essential role in the regulation of SCF-type complexes activity.</text>
</comment>